<sequence>TPTATPSVESSSPCDNAIPPTLSSVAEKVALPLEASLFLQKELAHVQSELRKTQTVLSERENQLLSSSAAMSKLHEELESMRNHVSPTPATTTNDAAVIYALQVALADKEMQLSNLLEEGEALSKKQAAFESRLRALRKEKTDVMDENKKLTAALETATAKWETARMHLVTAEEDAKLHAQLLKSLDATDAQLQASEATLAATKQRLATAECHVEELVAENDALKARTQLEAVQDREVL</sequence>
<evidence type="ECO:0000256" key="1">
    <source>
        <dbReference type="SAM" id="Coils"/>
    </source>
</evidence>
<protein>
    <submittedName>
        <fullName evidence="2">Uncharacterized protein</fullName>
    </submittedName>
</protein>
<dbReference type="EMBL" id="VJMI01009451">
    <property type="protein sequence ID" value="KAF0758920.1"/>
    <property type="molecule type" value="Genomic_DNA"/>
</dbReference>
<name>A0A6A5AU84_APHAT</name>
<gene>
    <name evidence="2" type="ORF">AaE_003796</name>
</gene>
<reference evidence="2 3" key="1">
    <citation type="submission" date="2019-06" db="EMBL/GenBank/DDBJ databases">
        <title>Genomics analysis of Aphanomyces spp. identifies a new class of oomycete effector associated with host adaptation.</title>
        <authorList>
            <person name="Gaulin E."/>
        </authorList>
    </citation>
    <scope>NUCLEOTIDE SEQUENCE [LARGE SCALE GENOMIC DNA]</scope>
    <source>
        <strain evidence="2 3">E</strain>
    </source>
</reference>
<dbReference type="VEuPathDB" id="FungiDB:H257_04017"/>
<keyword evidence="1" id="KW-0175">Coiled coil</keyword>
<evidence type="ECO:0000313" key="3">
    <source>
        <dbReference type="Proteomes" id="UP000469452"/>
    </source>
</evidence>
<dbReference type="AlphaFoldDB" id="A0A6A5AU84"/>
<evidence type="ECO:0000313" key="2">
    <source>
        <dbReference type="EMBL" id="KAF0758920.1"/>
    </source>
</evidence>
<feature type="coiled-coil region" evidence="1">
    <location>
        <begin position="186"/>
        <end position="227"/>
    </location>
</feature>
<feature type="coiled-coil region" evidence="1">
    <location>
        <begin position="106"/>
        <end position="154"/>
    </location>
</feature>
<comment type="caution">
    <text evidence="2">The sequence shown here is derived from an EMBL/GenBank/DDBJ whole genome shotgun (WGS) entry which is preliminary data.</text>
</comment>
<dbReference type="Proteomes" id="UP000469452">
    <property type="component" value="Unassembled WGS sequence"/>
</dbReference>
<feature type="non-terminal residue" evidence="2">
    <location>
        <position position="1"/>
    </location>
</feature>
<organism evidence="2 3">
    <name type="scientific">Aphanomyces astaci</name>
    <name type="common">Crayfish plague agent</name>
    <dbReference type="NCBI Taxonomy" id="112090"/>
    <lineage>
        <taxon>Eukaryota</taxon>
        <taxon>Sar</taxon>
        <taxon>Stramenopiles</taxon>
        <taxon>Oomycota</taxon>
        <taxon>Saprolegniomycetes</taxon>
        <taxon>Saprolegniales</taxon>
        <taxon>Verrucalvaceae</taxon>
        <taxon>Aphanomyces</taxon>
    </lineage>
</organism>
<accession>A0A6A5AU84</accession>
<proteinExistence type="predicted"/>